<name>A0A7C9DKC7_OPUST</name>
<protein>
    <submittedName>
        <fullName evidence="1">Uncharacterized protein</fullName>
    </submittedName>
</protein>
<evidence type="ECO:0000313" key="1">
    <source>
        <dbReference type="EMBL" id="MBA4644106.1"/>
    </source>
</evidence>
<proteinExistence type="predicted"/>
<dbReference type="EMBL" id="GISG01136563">
    <property type="protein sequence ID" value="MBA4644106.1"/>
    <property type="molecule type" value="Transcribed_RNA"/>
</dbReference>
<reference evidence="1" key="2">
    <citation type="submission" date="2020-07" db="EMBL/GenBank/DDBJ databases">
        <authorList>
            <person name="Vera ALvarez R."/>
            <person name="Arias-Moreno D.M."/>
            <person name="Jimenez-Jacinto V."/>
            <person name="Jimenez-Bremont J.F."/>
            <person name="Swaminathan K."/>
            <person name="Moose S.P."/>
            <person name="Guerrero-Gonzalez M.L."/>
            <person name="Marino-Ramirez L."/>
            <person name="Landsman D."/>
            <person name="Rodriguez-Kessler M."/>
            <person name="Delgado-Sanchez P."/>
        </authorList>
    </citation>
    <scope>NUCLEOTIDE SEQUENCE</scope>
    <source>
        <tissue evidence="1">Cladode</tissue>
    </source>
</reference>
<dbReference type="AlphaFoldDB" id="A0A7C9DKC7"/>
<reference evidence="1" key="1">
    <citation type="journal article" date="2013" name="J. Plant Res.">
        <title>Effect of fungi and light on seed germination of three Opuntia species from semiarid lands of central Mexico.</title>
        <authorList>
            <person name="Delgado-Sanchez P."/>
            <person name="Jimenez-Bremont J.F."/>
            <person name="Guerrero-Gonzalez Mde L."/>
            <person name="Flores J."/>
        </authorList>
    </citation>
    <scope>NUCLEOTIDE SEQUENCE</scope>
    <source>
        <tissue evidence="1">Cladode</tissue>
    </source>
</reference>
<accession>A0A7C9DKC7</accession>
<sequence>MREVQESCGKTWHFSRLCLSIDLTTHKRLYNHLLYSATEDLQDCIIVSFLHKMREDEEDDKSPLSLYVVHCLFFSTAKPLIQFYIVFLTSYSFNSKLFASLT</sequence>
<organism evidence="1">
    <name type="scientific">Opuntia streptacantha</name>
    <name type="common">Prickly pear cactus</name>
    <name type="synonym">Opuntia cardona</name>
    <dbReference type="NCBI Taxonomy" id="393608"/>
    <lineage>
        <taxon>Eukaryota</taxon>
        <taxon>Viridiplantae</taxon>
        <taxon>Streptophyta</taxon>
        <taxon>Embryophyta</taxon>
        <taxon>Tracheophyta</taxon>
        <taxon>Spermatophyta</taxon>
        <taxon>Magnoliopsida</taxon>
        <taxon>eudicotyledons</taxon>
        <taxon>Gunneridae</taxon>
        <taxon>Pentapetalae</taxon>
        <taxon>Caryophyllales</taxon>
        <taxon>Cactineae</taxon>
        <taxon>Cactaceae</taxon>
        <taxon>Opuntioideae</taxon>
        <taxon>Opuntia</taxon>
    </lineage>
</organism>